<evidence type="ECO:0000313" key="4">
    <source>
        <dbReference type="Proteomes" id="UP000293360"/>
    </source>
</evidence>
<comment type="caution">
    <text evidence="3">The sequence shown here is derived from an EMBL/GenBank/DDBJ whole genome shotgun (WGS) entry which is preliminary data.</text>
</comment>
<feature type="domain" description="Heterokaryon incompatibility" evidence="2">
    <location>
        <begin position="47"/>
        <end position="145"/>
    </location>
</feature>
<dbReference type="EMBL" id="QJNU01001569">
    <property type="protein sequence ID" value="RYO75166.1"/>
    <property type="molecule type" value="Genomic_DNA"/>
</dbReference>
<accession>A0A4Q4SSI6</accession>
<evidence type="ECO:0000256" key="1">
    <source>
        <dbReference type="SAM" id="MobiDB-lite"/>
    </source>
</evidence>
<organism evidence="3 4">
    <name type="scientific">Monosporascus ibericus</name>
    <dbReference type="NCBI Taxonomy" id="155417"/>
    <lineage>
        <taxon>Eukaryota</taxon>
        <taxon>Fungi</taxon>
        <taxon>Dikarya</taxon>
        <taxon>Ascomycota</taxon>
        <taxon>Pezizomycotina</taxon>
        <taxon>Sordariomycetes</taxon>
        <taxon>Xylariomycetidae</taxon>
        <taxon>Xylariales</taxon>
        <taxon>Xylariales incertae sedis</taxon>
        <taxon>Monosporascus</taxon>
    </lineage>
</organism>
<sequence length="807" mass="87952">MAQSNPFSALYSPQDISAQLAILQPAADNDAPIKLTLAWSNLKETSYECISYDRTEEADTVAVSVDGEDQPIPKALESALRTFRRKEKPRTLWADLLVGRTVEERSRQAAAQRRILENADKTLCWLGPDRGESTVAVFETIREMARRFGAACREVGVSPDANLSLTTMQQMAGLRWRLHDCPSDDLRSFDFAHWHAIYDVFSAAYWACPRCVPEIVLARCAVVVQGRGNVRWHDYVGASRALGFFHARFFEGVPLPPHAANGLNVANQIELAERRRRLGETIELLPMIQTARECSRSAGGIRTKDSGRGRRRRRADPRENVFAMIPIATPSGRVRSHNAGPQPLPSIDYAKSAQQVFVEAARYIVLERQDLLLWYGERPPCARRLRGLPSWVPDFGADPAKGGAVGKPNSGMQAWWGALPKRLQKPITVSIDGDSALLRVQARPLDRIVHVSPVFSAANYRRLCATEFGDLPGPSPSAAPSTPAETAEQRAERFWRTLVLNEGDGGGAAATTALRDRGPPAAEPHGTSFRSLVAEETILRALGCASPAELRAPENAARMRASPEIMALVPLCGRSGDFDALLLRRAAGRRFFRTEGGRFGMSAVEDAACVEGGPWEEDDDEDEDGEGEGELEEGDREDRNTQKTTTTTTAAGQPPRPPRNIGHLMADPMARAMMESFRQYLQGRDQTAARVAAQMMRGETPGQEQDARSGGVAKGDLVVACVGGFFPYVLRPRGAAGNGDSDGDRHDAASTAAQARPPAAGSNSTYEFVGECYLHGAMAGEDFKATSTAGANFWVIDASKFVDITIV</sequence>
<feature type="compositionally biased region" description="Low complexity" evidence="1">
    <location>
        <begin position="749"/>
        <end position="760"/>
    </location>
</feature>
<keyword evidence="4" id="KW-1185">Reference proteome</keyword>
<dbReference type="STRING" id="155417.A0A4Q4SSI6"/>
<feature type="region of interest" description="Disordered" evidence="1">
    <location>
        <begin position="736"/>
        <end position="762"/>
    </location>
</feature>
<dbReference type="OrthoDB" id="2157530at2759"/>
<evidence type="ECO:0000313" key="3">
    <source>
        <dbReference type="EMBL" id="RYO75166.1"/>
    </source>
</evidence>
<dbReference type="PANTHER" id="PTHR24148">
    <property type="entry name" value="ANKYRIN REPEAT DOMAIN-CONTAINING PROTEIN 39 HOMOLOG-RELATED"/>
    <property type="match status" value="1"/>
</dbReference>
<feature type="compositionally biased region" description="Acidic residues" evidence="1">
    <location>
        <begin position="614"/>
        <end position="635"/>
    </location>
</feature>
<reference evidence="3 4" key="1">
    <citation type="submission" date="2018-06" db="EMBL/GenBank/DDBJ databases">
        <title>Complete Genomes of Monosporascus.</title>
        <authorList>
            <person name="Robinson A.J."/>
            <person name="Natvig D.O."/>
        </authorList>
    </citation>
    <scope>NUCLEOTIDE SEQUENCE [LARGE SCALE GENOMIC DNA]</scope>
    <source>
        <strain evidence="3 4">CBS 110550</strain>
    </source>
</reference>
<feature type="region of interest" description="Disordered" evidence="1">
    <location>
        <begin position="611"/>
        <end position="663"/>
    </location>
</feature>
<dbReference type="PANTHER" id="PTHR24148:SF73">
    <property type="entry name" value="HET DOMAIN PROTEIN (AFU_ORTHOLOGUE AFUA_8G01020)"/>
    <property type="match status" value="1"/>
</dbReference>
<dbReference type="Proteomes" id="UP000293360">
    <property type="component" value="Unassembled WGS sequence"/>
</dbReference>
<dbReference type="Pfam" id="PF06985">
    <property type="entry name" value="HET"/>
    <property type="match status" value="1"/>
</dbReference>
<name>A0A4Q4SSI6_9PEZI</name>
<gene>
    <name evidence="3" type="ORF">DL764_010560</name>
</gene>
<dbReference type="InterPro" id="IPR052895">
    <property type="entry name" value="HetReg/Transcr_Mod"/>
</dbReference>
<dbReference type="AlphaFoldDB" id="A0A4Q4SSI6"/>
<feature type="region of interest" description="Disordered" evidence="1">
    <location>
        <begin position="296"/>
        <end position="315"/>
    </location>
</feature>
<evidence type="ECO:0000259" key="2">
    <source>
        <dbReference type="Pfam" id="PF06985"/>
    </source>
</evidence>
<proteinExistence type="predicted"/>
<protein>
    <recommendedName>
        <fullName evidence="2">Heterokaryon incompatibility domain-containing protein</fullName>
    </recommendedName>
</protein>
<dbReference type="InterPro" id="IPR010730">
    <property type="entry name" value="HET"/>
</dbReference>